<keyword evidence="9 16" id="KW-0378">Hydrolase</keyword>
<evidence type="ECO:0000313" key="17">
    <source>
        <dbReference type="Proteomes" id="UP000004095"/>
    </source>
</evidence>
<keyword evidence="12" id="KW-0234">DNA repair</keyword>
<keyword evidence="8 14" id="KW-0227">DNA damage</keyword>
<comment type="cofactor">
    <cofactor evidence="14">
        <name>[4Fe-4S] cluster</name>
        <dbReference type="ChEBI" id="CHEBI:49883"/>
    </cofactor>
    <text evidence="14">Binds 1 [4Fe-4S] cluster.</text>
</comment>
<evidence type="ECO:0000256" key="4">
    <source>
        <dbReference type="ARBA" id="ARBA00012045"/>
    </source>
</evidence>
<dbReference type="GO" id="GO:0006298">
    <property type="term" value="P:mismatch repair"/>
    <property type="evidence" value="ECO:0007669"/>
    <property type="project" value="TreeGrafter"/>
</dbReference>
<comment type="similarity">
    <text evidence="3 14">Belongs to the Nth/MutY family.</text>
</comment>
<dbReference type="PANTHER" id="PTHR42944">
    <property type="entry name" value="ADENINE DNA GLYCOSYLASE"/>
    <property type="match status" value="1"/>
</dbReference>
<dbReference type="InterPro" id="IPR029119">
    <property type="entry name" value="MutY_C"/>
</dbReference>
<sequence>MDKHLFANSILNWYAKNKRDLPWRHTKDPYKIWLSEIILQQTRVKQGLPYYQKFVETYPLVQDLASADEQNVLRLWQGLGYYSRARNLHTAAKFVHHERGGVFPESYQELLKMKGVGDYTASAIASFAYNEKVAVVDGNVFRVLARVFGIDTDIASHKGAKEFGALAKSLLPDEHTDAYNQGIMEFGALQCTPQKPDCMYCPLQTHCVAYAQGKQKELPVKIKKIKVKHRYFHYLLFFYKNNGQTFVAMKQRGSQDIWGGLYDFWLEEQPKLLSAIDLLDVINLPQAQLKKMVIGKESVIYKHILTHQRIQAKFHHIEVKPAQKDLPMFDKLRFYEVNEVAALPKPVLIDNYLNKDFF</sequence>
<keyword evidence="6" id="KW-0004">4Fe-4S</keyword>
<comment type="function">
    <text evidence="2">Adenine glycosylase active on G-A mispairs. MutY also corrects error-prone DNA synthesis past GO lesions which are due to the oxidatively damaged form of guanine: 7,8-dihydro-8-oxoguanine (8-oxo-dGTP).</text>
</comment>
<dbReference type="PANTHER" id="PTHR42944:SF1">
    <property type="entry name" value="ADENINE DNA GLYCOSYLASE"/>
    <property type="match status" value="1"/>
</dbReference>
<dbReference type="AlphaFoldDB" id="A1ZRR3"/>
<evidence type="ECO:0000256" key="10">
    <source>
        <dbReference type="ARBA" id="ARBA00023004"/>
    </source>
</evidence>
<dbReference type="InterPro" id="IPR011257">
    <property type="entry name" value="DNA_glycosylase"/>
</dbReference>
<dbReference type="CDD" id="cd03431">
    <property type="entry name" value="NUDIX_DNA_Glycosylase_C-MutY"/>
    <property type="match status" value="1"/>
</dbReference>
<dbReference type="Gene3D" id="1.10.1670.10">
    <property type="entry name" value="Helix-hairpin-Helix base-excision DNA repair enzymes (C-terminal)"/>
    <property type="match status" value="1"/>
</dbReference>
<dbReference type="GO" id="GO:0035485">
    <property type="term" value="F:adenine/guanine mispair binding"/>
    <property type="evidence" value="ECO:0007669"/>
    <property type="project" value="TreeGrafter"/>
</dbReference>
<evidence type="ECO:0000259" key="15">
    <source>
        <dbReference type="SMART" id="SM00478"/>
    </source>
</evidence>
<comment type="caution">
    <text evidence="16">The sequence shown here is derived from an EMBL/GenBank/DDBJ whole genome shotgun (WGS) entry which is preliminary data.</text>
</comment>
<comment type="catalytic activity">
    <reaction evidence="1 14">
        <text>Hydrolyzes free adenine bases from 7,8-dihydro-8-oxoguanine:adenine mismatched double-stranded DNA, leaving an apurinic site.</text>
        <dbReference type="EC" id="3.2.2.31"/>
    </reaction>
</comment>
<dbReference type="GO" id="GO:0046872">
    <property type="term" value="F:metal ion binding"/>
    <property type="evidence" value="ECO:0007669"/>
    <property type="project" value="UniProtKB-UniRule"/>
</dbReference>
<evidence type="ECO:0000256" key="6">
    <source>
        <dbReference type="ARBA" id="ARBA00022485"/>
    </source>
</evidence>
<evidence type="ECO:0000256" key="11">
    <source>
        <dbReference type="ARBA" id="ARBA00023014"/>
    </source>
</evidence>
<dbReference type="Gene3D" id="1.10.340.30">
    <property type="entry name" value="Hypothetical protein, domain 2"/>
    <property type="match status" value="1"/>
</dbReference>
<dbReference type="GO" id="GO:0034039">
    <property type="term" value="F:8-oxo-7,8-dihydroguanine DNA N-glycosylase activity"/>
    <property type="evidence" value="ECO:0007669"/>
    <property type="project" value="TreeGrafter"/>
</dbReference>
<evidence type="ECO:0000256" key="2">
    <source>
        <dbReference type="ARBA" id="ARBA00002933"/>
    </source>
</evidence>
<dbReference type="GO" id="GO:0051539">
    <property type="term" value="F:4 iron, 4 sulfur cluster binding"/>
    <property type="evidence" value="ECO:0007669"/>
    <property type="project" value="UniProtKB-UniRule"/>
</dbReference>
<dbReference type="Pfam" id="PF14815">
    <property type="entry name" value="NUDIX_4"/>
    <property type="match status" value="1"/>
</dbReference>
<dbReference type="SMART" id="SM00478">
    <property type="entry name" value="ENDO3c"/>
    <property type="match status" value="1"/>
</dbReference>
<dbReference type="CDD" id="cd00056">
    <property type="entry name" value="ENDO3c"/>
    <property type="match status" value="1"/>
</dbReference>
<accession>A1ZRR3</accession>
<dbReference type="RefSeq" id="WP_004156553.1">
    <property type="nucleotide sequence ID" value="NZ_AAWS01000028.1"/>
</dbReference>
<dbReference type="InterPro" id="IPR044298">
    <property type="entry name" value="MIG/MutY"/>
</dbReference>
<dbReference type="Pfam" id="PF00730">
    <property type="entry name" value="HhH-GPD"/>
    <property type="match status" value="1"/>
</dbReference>
<evidence type="ECO:0000256" key="3">
    <source>
        <dbReference type="ARBA" id="ARBA00008343"/>
    </source>
</evidence>
<dbReference type="InterPro" id="IPR015797">
    <property type="entry name" value="NUDIX_hydrolase-like_dom_sf"/>
</dbReference>
<feature type="domain" description="HhH-GPD" evidence="15">
    <location>
        <begin position="38"/>
        <end position="189"/>
    </location>
</feature>
<evidence type="ECO:0000256" key="1">
    <source>
        <dbReference type="ARBA" id="ARBA00000843"/>
    </source>
</evidence>
<keyword evidence="7" id="KW-0479">Metal-binding</keyword>
<evidence type="ECO:0000256" key="5">
    <source>
        <dbReference type="ARBA" id="ARBA00022023"/>
    </source>
</evidence>
<evidence type="ECO:0000256" key="7">
    <source>
        <dbReference type="ARBA" id="ARBA00022723"/>
    </source>
</evidence>
<dbReference type="NCBIfam" id="TIGR01084">
    <property type="entry name" value="mutY"/>
    <property type="match status" value="1"/>
</dbReference>
<evidence type="ECO:0000313" key="16">
    <source>
        <dbReference type="EMBL" id="EAY26968.1"/>
    </source>
</evidence>
<dbReference type="InterPro" id="IPR003265">
    <property type="entry name" value="HhH-GPD_domain"/>
</dbReference>
<dbReference type="GO" id="GO:0000701">
    <property type="term" value="F:purine-specific mismatch base pair DNA N-glycosylase activity"/>
    <property type="evidence" value="ECO:0007669"/>
    <property type="project" value="UniProtKB-EC"/>
</dbReference>
<dbReference type="GO" id="GO:0032357">
    <property type="term" value="F:oxidized purine DNA binding"/>
    <property type="evidence" value="ECO:0007669"/>
    <property type="project" value="TreeGrafter"/>
</dbReference>
<evidence type="ECO:0000256" key="14">
    <source>
        <dbReference type="RuleBase" id="RU365096"/>
    </source>
</evidence>
<evidence type="ECO:0000256" key="12">
    <source>
        <dbReference type="ARBA" id="ARBA00023204"/>
    </source>
</evidence>
<evidence type="ECO:0000256" key="13">
    <source>
        <dbReference type="ARBA" id="ARBA00023295"/>
    </source>
</evidence>
<dbReference type="EC" id="3.2.2.31" evidence="4 14"/>
<evidence type="ECO:0000256" key="9">
    <source>
        <dbReference type="ARBA" id="ARBA00022801"/>
    </source>
</evidence>
<dbReference type="EMBL" id="AAWS01000028">
    <property type="protein sequence ID" value="EAY26968.1"/>
    <property type="molecule type" value="Genomic_DNA"/>
</dbReference>
<dbReference type="InterPro" id="IPR005760">
    <property type="entry name" value="A/G_AdeGlyc_MutY"/>
</dbReference>
<gene>
    <name evidence="16" type="ORF">M23134_03620</name>
</gene>
<evidence type="ECO:0000256" key="8">
    <source>
        <dbReference type="ARBA" id="ARBA00022763"/>
    </source>
</evidence>
<keyword evidence="11" id="KW-0411">Iron-sulfur</keyword>
<dbReference type="SUPFAM" id="SSF48150">
    <property type="entry name" value="DNA-glycosylase"/>
    <property type="match status" value="1"/>
</dbReference>
<dbReference type="InterPro" id="IPR023170">
    <property type="entry name" value="HhH_base_excis_C"/>
</dbReference>
<protein>
    <recommendedName>
        <fullName evidence="5 14">Adenine DNA glycosylase</fullName>
        <ecNumber evidence="4 14">3.2.2.31</ecNumber>
    </recommendedName>
</protein>
<dbReference type="FunFam" id="1.10.340.30:FF:000002">
    <property type="entry name" value="Adenine DNA glycosylase"/>
    <property type="match status" value="1"/>
</dbReference>
<dbReference type="Proteomes" id="UP000004095">
    <property type="component" value="Unassembled WGS sequence"/>
</dbReference>
<keyword evidence="10 14" id="KW-0408">Iron</keyword>
<dbReference type="GO" id="GO:0006284">
    <property type="term" value="P:base-excision repair"/>
    <property type="evidence" value="ECO:0007669"/>
    <property type="project" value="UniProtKB-UniRule"/>
</dbReference>
<reference evidence="16 17" key="1">
    <citation type="submission" date="2007-01" db="EMBL/GenBank/DDBJ databases">
        <authorList>
            <person name="Haygood M."/>
            <person name="Podell S."/>
            <person name="Anderson C."/>
            <person name="Hopkinson B."/>
            <person name="Roe K."/>
            <person name="Barbeau K."/>
            <person name="Gaasterland T."/>
            <person name="Ferriera S."/>
            <person name="Johnson J."/>
            <person name="Kravitz S."/>
            <person name="Beeson K."/>
            <person name="Sutton G."/>
            <person name="Rogers Y.-H."/>
            <person name="Friedman R."/>
            <person name="Frazier M."/>
            <person name="Venter J.C."/>
        </authorList>
    </citation>
    <scope>NUCLEOTIDE SEQUENCE [LARGE SCALE GENOMIC DNA]</scope>
    <source>
        <strain evidence="16 17">ATCC 23134</strain>
    </source>
</reference>
<dbReference type="eggNOG" id="COG1194">
    <property type="taxonomic scope" value="Bacteria"/>
</dbReference>
<name>A1ZRR3_MICM2</name>
<proteinExistence type="inferred from homology"/>
<keyword evidence="17" id="KW-1185">Reference proteome</keyword>
<organism evidence="16 17">
    <name type="scientific">Microscilla marina ATCC 23134</name>
    <dbReference type="NCBI Taxonomy" id="313606"/>
    <lineage>
        <taxon>Bacteria</taxon>
        <taxon>Pseudomonadati</taxon>
        <taxon>Bacteroidota</taxon>
        <taxon>Cytophagia</taxon>
        <taxon>Cytophagales</taxon>
        <taxon>Microscillaceae</taxon>
        <taxon>Microscilla</taxon>
    </lineage>
</organism>
<dbReference type="OrthoDB" id="9802365at2"/>
<keyword evidence="13 14" id="KW-0326">Glycosidase</keyword>
<dbReference type="SUPFAM" id="SSF55811">
    <property type="entry name" value="Nudix"/>
    <property type="match status" value="1"/>
</dbReference>